<reference evidence="1 2" key="1">
    <citation type="submission" date="2016-11" db="EMBL/GenBank/DDBJ databases">
        <authorList>
            <person name="Jaros S."/>
            <person name="Januszkiewicz K."/>
            <person name="Wedrychowicz H."/>
        </authorList>
    </citation>
    <scope>NUCLEOTIDE SEQUENCE [LARGE SCALE GENOMIC DNA]</scope>
    <source>
        <strain evidence="1 2">DSM 27406</strain>
    </source>
</reference>
<dbReference type="AlphaFoldDB" id="A0A1M7J3B9"/>
<evidence type="ECO:0000313" key="1">
    <source>
        <dbReference type="EMBL" id="SHM47476.1"/>
    </source>
</evidence>
<dbReference type="Proteomes" id="UP000184420">
    <property type="component" value="Unassembled WGS sequence"/>
</dbReference>
<accession>A0A1M7J3B9</accession>
<evidence type="ECO:0000313" key="2">
    <source>
        <dbReference type="Proteomes" id="UP000184420"/>
    </source>
</evidence>
<dbReference type="EMBL" id="FRBL01000008">
    <property type="protein sequence ID" value="SHM47476.1"/>
    <property type="molecule type" value="Genomic_DNA"/>
</dbReference>
<proteinExistence type="predicted"/>
<protein>
    <submittedName>
        <fullName evidence="1">Uncharacterized protein</fullName>
    </submittedName>
</protein>
<sequence length="283" mass="32044">MQIHKKILAGLLFVGGLYACKKEAAIQPTPIPPFYTLPQGDQPYDDSILAFKDKYASYILYKFTNYDLVYEVAGVTPRVAARVANPQYIDTTLKLFRSVFMNYYPEDFLKKTMPYKILLAASIDTMNVTYLNVLQPSITGTFASPTTLAIGWADSTFIKKKYPARTLREWLTAAYMKHATMSGAMKIPDEFVMLAPPAYNEATSDPRGVGMLGQATLMADISIYWDFGMYVAYISSRSRAELENTIFKPNYDTKGLIRQKYEVVCNFFRNEYGIDLQAIGDRP</sequence>
<dbReference type="STRING" id="1419482.SAMN05444266_108205"/>
<name>A0A1M7J3B9_9BACT</name>
<dbReference type="Gene3D" id="3.40.390.70">
    <property type="match status" value="1"/>
</dbReference>
<dbReference type="PROSITE" id="PS51257">
    <property type="entry name" value="PROKAR_LIPOPROTEIN"/>
    <property type="match status" value="1"/>
</dbReference>
<gene>
    <name evidence="1" type="ORF">SAMN05444266_108205</name>
</gene>
<keyword evidence="2" id="KW-1185">Reference proteome</keyword>
<organism evidence="1 2">
    <name type="scientific">Chitinophaga jiangningensis</name>
    <dbReference type="NCBI Taxonomy" id="1419482"/>
    <lineage>
        <taxon>Bacteria</taxon>
        <taxon>Pseudomonadati</taxon>
        <taxon>Bacteroidota</taxon>
        <taxon>Chitinophagia</taxon>
        <taxon>Chitinophagales</taxon>
        <taxon>Chitinophagaceae</taxon>
        <taxon>Chitinophaga</taxon>
    </lineage>
</organism>